<dbReference type="PANTHER" id="PTHR47623:SF1">
    <property type="entry name" value="OS09G0287300 PROTEIN"/>
    <property type="match status" value="1"/>
</dbReference>
<gene>
    <name evidence="1" type="ORF">FHR99_001074</name>
</gene>
<dbReference type="Pfam" id="PF00300">
    <property type="entry name" value="His_Phos_1"/>
    <property type="match status" value="1"/>
</dbReference>
<keyword evidence="2" id="KW-1185">Reference proteome</keyword>
<accession>A0A7W4W3L3</accession>
<dbReference type="InterPro" id="IPR029033">
    <property type="entry name" value="His_PPase_superfam"/>
</dbReference>
<dbReference type="InterPro" id="IPR013078">
    <property type="entry name" value="His_Pase_superF_clade-1"/>
</dbReference>
<evidence type="ECO:0000313" key="1">
    <source>
        <dbReference type="EMBL" id="MBB3046838.1"/>
    </source>
</evidence>
<dbReference type="AlphaFoldDB" id="A0A7W4W3L3"/>
<dbReference type="EC" id="3.1.3.-" evidence="1"/>
<dbReference type="EMBL" id="JACHWY010000001">
    <property type="protein sequence ID" value="MBB3046838.1"/>
    <property type="molecule type" value="Genomic_DNA"/>
</dbReference>
<dbReference type="RefSeq" id="WP_183409500.1">
    <property type="nucleotide sequence ID" value="NZ_JACHWY010000001.1"/>
</dbReference>
<evidence type="ECO:0000313" key="2">
    <source>
        <dbReference type="Proteomes" id="UP000537130"/>
    </source>
</evidence>
<dbReference type="Gene3D" id="3.40.50.1240">
    <property type="entry name" value="Phosphoglycerate mutase-like"/>
    <property type="match status" value="1"/>
</dbReference>
<proteinExistence type="predicted"/>
<dbReference type="SUPFAM" id="SSF53254">
    <property type="entry name" value="Phosphoglycerate mutase-like"/>
    <property type="match status" value="1"/>
</dbReference>
<comment type="caution">
    <text evidence="1">The sequence shown here is derived from an EMBL/GenBank/DDBJ whole genome shotgun (WGS) entry which is preliminary data.</text>
</comment>
<dbReference type="SMART" id="SM00855">
    <property type="entry name" value="PGAM"/>
    <property type="match status" value="1"/>
</dbReference>
<dbReference type="GO" id="GO:0016787">
    <property type="term" value="F:hydrolase activity"/>
    <property type="evidence" value="ECO:0007669"/>
    <property type="project" value="UniProtKB-KW"/>
</dbReference>
<reference evidence="1 2" key="1">
    <citation type="submission" date="2020-08" db="EMBL/GenBank/DDBJ databases">
        <title>Genomic Encyclopedia of Type Strains, Phase III (KMG-III): the genomes of soil and plant-associated and newly described type strains.</title>
        <authorList>
            <person name="Whitman W."/>
        </authorList>
    </citation>
    <scope>NUCLEOTIDE SEQUENCE [LARGE SCALE GENOMIC DNA]</scope>
    <source>
        <strain evidence="1 2">CECT 8654</strain>
    </source>
</reference>
<keyword evidence="1" id="KW-0378">Hydrolase</keyword>
<protein>
    <submittedName>
        <fullName evidence="1">Phosphohistidine phosphatase</fullName>
        <ecNumber evidence="1">3.1.3.-</ecNumber>
    </submittedName>
</protein>
<name>A0A7W4W3L3_9GAMM</name>
<dbReference type="PANTHER" id="PTHR47623">
    <property type="entry name" value="OS09G0287300 PROTEIN"/>
    <property type="match status" value="1"/>
</dbReference>
<organism evidence="1 2">
    <name type="scientific">Litorivivens lipolytica</name>
    <dbReference type="NCBI Taxonomy" id="1524264"/>
    <lineage>
        <taxon>Bacteria</taxon>
        <taxon>Pseudomonadati</taxon>
        <taxon>Pseudomonadota</taxon>
        <taxon>Gammaproteobacteria</taxon>
        <taxon>Litorivivens</taxon>
    </lineage>
</organism>
<sequence>MKTLYLLRHAKSSHDDDSLDDFDRPLSKRGKRDAVAVASVIEKHCSAVEHIFSSPAKRCRSTIKRVRNALDAPSGELTLDDALYSFDHNDLLNWLKDRDTRLQCILLVGHNPALEDLLEVLTGQGHRHFPTAGFAELQLKVEYWDQIRAGCADLIHFDSPKDLPA</sequence>
<dbReference type="CDD" id="cd07067">
    <property type="entry name" value="HP_PGM_like"/>
    <property type="match status" value="1"/>
</dbReference>
<dbReference type="Proteomes" id="UP000537130">
    <property type="component" value="Unassembled WGS sequence"/>
</dbReference>